<keyword evidence="2" id="KW-1185">Reference proteome</keyword>
<dbReference type="AlphaFoldDB" id="A0A096DFA1"/>
<dbReference type="eggNOG" id="ENOG502Z9HS">
    <property type="taxonomic scope" value="Bacteria"/>
</dbReference>
<evidence type="ECO:0000313" key="1">
    <source>
        <dbReference type="EMBL" id="KGF56199.1"/>
    </source>
</evidence>
<dbReference type="EMBL" id="ADLO01000046">
    <property type="protein sequence ID" value="KGF56199.1"/>
    <property type="molecule type" value="Genomic_DNA"/>
</dbReference>
<dbReference type="HOGENOM" id="CLU_079608_0_0_9"/>
<organism evidence="1 2">
    <name type="scientific">Flavonifractor plautii 1_3_50AFAA</name>
    <dbReference type="NCBI Taxonomy" id="742738"/>
    <lineage>
        <taxon>Bacteria</taxon>
        <taxon>Bacillati</taxon>
        <taxon>Bacillota</taxon>
        <taxon>Clostridia</taxon>
        <taxon>Eubacteriales</taxon>
        <taxon>Oscillospiraceae</taxon>
        <taxon>Flavonifractor</taxon>
    </lineage>
</organism>
<evidence type="ECO:0000313" key="2">
    <source>
        <dbReference type="Proteomes" id="UP000029585"/>
    </source>
</evidence>
<protein>
    <submittedName>
        <fullName evidence="1">Uncharacterized protein</fullName>
    </submittedName>
</protein>
<proteinExistence type="predicted"/>
<gene>
    <name evidence="1" type="ORF">HMPREF9460_01246</name>
</gene>
<sequence length="306" mass="35356">MMKNLFEQSRSHWVRYDHYELKTAEDGKRYITPGKSAKPDVYNPLKEVPGIVLDALNVGMLMMGRKPEAEVEKAVMEFITRYGLLGLMTALPTTPSFMDYEAVYLPKNHFIKEESMATDQYLSLFYPFDQLDLVKKGIESTWNVSGDRTMIALTMTFMDEPMAKNMSFQREYAEPYDWVAQQLKDWAFTLTTAILYYNDYDSIDEDARGLYRKAMAAFGGIAPSYHIELLDKPTIYWDFHSLLLGIQMMFSFMLVDGDQPLRLCKHCQKVFLGSRSNAAFCSPRCKNQYNVYKSRGKNRTDGGDEE</sequence>
<name>A0A096DFA1_FLAPL</name>
<accession>A0A096DFA1</accession>
<dbReference type="RefSeq" id="WP_080744424.1">
    <property type="nucleotide sequence ID" value="NZ_KN174162.1"/>
</dbReference>
<dbReference type="Proteomes" id="UP000029585">
    <property type="component" value="Unassembled WGS sequence"/>
</dbReference>
<comment type="caution">
    <text evidence="1">The sequence shown here is derived from an EMBL/GenBank/DDBJ whole genome shotgun (WGS) entry which is preliminary data.</text>
</comment>
<reference evidence="1 2" key="1">
    <citation type="submission" date="2011-08" db="EMBL/GenBank/DDBJ databases">
        <title>The Genome Sequence of Clostridium orbiscindens 1_3_50AFAA.</title>
        <authorList>
            <consortium name="The Broad Institute Genome Sequencing Platform"/>
            <person name="Earl A."/>
            <person name="Ward D."/>
            <person name="Feldgarden M."/>
            <person name="Gevers D."/>
            <person name="Daigneault M."/>
            <person name="Strauss J."/>
            <person name="Allen-Vercoe E."/>
            <person name="Young S.K."/>
            <person name="Zeng Q."/>
            <person name="Gargeya S."/>
            <person name="Fitzgerald M."/>
            <person name="Haas B."/>
            <person name="Abouelleil A."/>
            <person name="Alvarado L."/>
            <person name="Arachchi H.M."/>
            <person name="Berlin A."/>
            <person name="Brown A."/>
            <person name="Chapman S.B."/>
            <person name="Chen Z."/>
            <person name="Dunbar C."/>
            <person name="Freedman E."/>
            <person name="Gearin G."/>
            <person name="Gellesch M."/>
            <person name="Goldberg J."/>
            <person name="Griggs A."/>
            <person name="Gujja S."/>
            <person name="Heiman D."/>
            <person name="Howarth C."/>
            <person name="Larson L."/>
            <person name="Lui A."/>
            <person name="MacDonald P.J.P."/>
            <person name="Montmayeur A."/>
            <person name="Murphy C."/>
            <person name="Neiman D."/>
            <person name="Pearson M."/>
            <person name="Priest M."/>
            <person name="Roberts A."/>
            <person name="Saif S."/>
            <person name="Shea T."/>
            <person name="Shenoy N."/>
            <person name="Sisk P."/>
            <person name="Stolte C."/>
            <person name="Sykes S."/>
            <person name="Wortman J."/>
            <person name="Nusbaum C."/>
            <person name="Birren B."/>
        </authorList>
    </citation>
    <scope>NUCLEOTIDE SEQUENCE [LARGE SCALE GENOMIC DNA]</scope>
    <source>
        <strain evidence="1 2">1_3_50AFAA</strain>
    </source>
</reference>
<dbReference type="PATRIC" id="fig|742738.3.peg.1292"/>